<evidence type="ECO:0000313" key="4">
    <source>
        <dbReference type="Proteomes" id="UP001445076"/>
    </source>
</evidence>
<gene>
    <name evidence="3" type="ORF">OTU49_000828</name>
</gene>
<dbReference type="Proteomes" id="UP001445076">
    <property type="component" value="Unassembled WGS sequence"/>
</dbReference>
<proteinExistence type="predicted"/>
<sequence>MLIFEQPTRRVFSVKMWKWAWVWACFFSATPLTSSLFVPEAEGQGAGATVVDVLNRMVQVLETQERHTALYERVALLEETLSKKTETEVRLEAEVLQLRAKIPTLEEEIKTIPEMRKSVAEFEAKIEKLFRDYEAKLSTLAAEVLRLKKNGGRRKDLPPQSDGIDDLPRKVPSCPEVGQGMEAQRIGDQCLYFSFESQRNWTSAHHRCQQLGWDLAEPKDIVPLKTFLHQTYIHGPSLWLGASYDLDDVDTAAVDANVAAPPVLPSNLQDDKKPSSGFSQGTGISSASSSNALESNGDDLSLILGPAMALEADNGDGATREVRGTAGSLRRLLDQDAMFDEGFLSNKGRIALPRRFLKPHQNTLSKSVIRGFPGESLKETIRDASVVDFILLEEPVEPPAPLPDASSDHILPEYSNMEERSIPVNLTAADIPLDDPSSQSRNTSRERPPLGDEIVQENGVSEILEIGESKGTRKARMKCMLLQQKESLEYELIGRPCNEVHSFVCDMKFILDNLVPE</sequence>
<organism evidence="3 4">
    <name type="scientific">Cherax quadricarinatus</name>
    <name type="common">Australian red claw crayfish</name>
    <dbReference type="NCBI Taxonomy" id="27406"/>
    <lineage>
        <taxon>Eukaryota</taxon>
        <taxon>Metazoa</taxon>
        <taxon>Ecdysozoa</taxon>
        <taxon>Arthropoda</taxon>
        <taxon>Crustacea</taxon>
        <taxon>Multicrustacea</taxon>
        <taxon>Malacostraca</taxon>
        <taxon>Eumalacostraca</taxon>
        <taxon>Eucarida</taxon>
        <taxon>Decapoda</taxon>
        <taxon>Pleocyemata</taxon>
        <taxon>Astacidea</taxon>
        <taxon>Parastacoidea</taxon>
        <taxon>Parastacidae</taxon>
        <taxon>Cherax</taxon>
    </lineage>
</organism>
<feature type="region of interest" description="Disordered" evidence="2">
    <location>
        <begin position="262"/>
        <end position="292"/>
    </location>
</feature>
<dbReference type="EMBL" id="JARKIK010000022">
    <property type="protein sequence ID" value="KAK8744478.1"/>
    <property type="molecule type" value="Genomic_DNA"/>
</dbReference>
<comment type="caution">
    <text evidence="3">The sequence shown here is derived from an EMBL/GenBank/DDBJ whole genome shotgun (WGS) entry which is preliminary data.</text>
</comment>
<dbReference type="SUPFAM" id="SSF56436">
    <property type="entry name" value="C-type lectin-like"/>
    <property type="match status" value="1"/>
</dbReference>
<reference evidence="3 4" key="1">
    <citation type="journal article" date="2024" name="BMC Genomics">
        <title>Genome assembly of redclaw crayfish (Cherax quadricarinatus) provides insights into its immune adaptation and hypoxia tolerance.</title>
        <authorList>
            <person name="Liu Z."/>
            <person name="Zheng J."/>
            <person name="Li H."/>
            <person name="Fang K."/>
            <person name="Wang S."/>
            <person name="He J."/>
            <person name="Zhou D."/>
            <person name="Weng S."/>
            <person name="Chi M."/>
            <person name="Gu Z."/>
            <person name="He J."/>
            <person name="Li F."/>
            <person name="Wang M."/>
        </authorList>
    </citation>
    <scope>NUCLEOTIDE SEQUENCE [LARGE SCALE GENOMIC DNA]</scope>
    <source>
        <strain evidence="3">ZL_2023a</strain>
    </source>
</reference>
<dbReference type="InterPro" id="IPR016186">
    <property type="entry name" value="C-type_lectin-like/link_sf"/>
</dbReference>
<protein>
    <submittedName>
        <fullName evidence="3">Uncharacterized protein</fullName>
    </submittedName>
</protein>
<dbReference type="EMBL" id="JARKIK010000022">
    <property type="protein sequence ID" value="KAK8744479.1"/>
    <property type="molecule type" value="Genomic_DNA"/>
</dbReference>
<keyword evidence="1" id="KW-0175">Coiled coil</keyword>
<evidence type="ECO:0000256" key="2">
    <source>
        <dbReference type="SAM" id="MobiDB-lite"/>
    </source>
</evidence>
<feature type="coiled-coil region" evidence="1">
    <location>
        <begin position="74"/>
        <end position="150"/>
    </location>
</feature>
<keyword evidence="4" id="KW-1185">Reference proteome</keyword>
<dbReference type="CDD" id="cd00037">
    <property type="entry name" value="CLECT"/>
    <property type="match status" value="1"/>
</dbReference>
<dbReference type="AlphaFoldDB" id="A0AAW0XIV3"/>
<name>A0AAW0XIV3_CHEQU</name>
<dbReference type="InterPro" id="IPR016187">
    <property type="entry name" value="CTDL_fold"/>
</dbReference>
<evidence type="ECO:0000256" key="1">
    <source>
        <dbReference type="SAM" id="Coils"/>
    </source>
</evidence>
<dbReference type="Gene3D" id="3.10.100.10">
    <property type="entry name" value="Mannose-Binding Protein A, subunit A"/>
    <property type="match status" value="1"/>
</dbReference>
<accession>A0AAW0XIV3</accession>
<feature type="region of interest" description="Disordered" evidence="2">
    <location>
        <begin position="429"/>
        <end position="452"/>
    </location>
</feature>
<reference evidence="3" key="2">
    <citation type="submission" date="2024-01" db="EMBL/GenBank/DDBJ databases">
        <authorList>
            <person name="He J."/>
            <person name="Wang M."/>
            <person name="Zheng J."/>
            <person name="Liu Z."/>
        </authorList>
    </citation>
    <scope>NUCLEOTIDE SEQUENCE</scope>
    <source>
        <strain evidence="3">ZL_2023a</strain>
        <tissue evidence="3">Muscle</tissue>
    </source>
</reference>
<dbReference type="EMBL" id="JARKIK010000022">
    <property type="protein sequence ID" value="KAK8744480.1"/>
    <property type="molecule type" value="Genomic_DNA"/>
</dbReference>
<evidence type="ECO:0000313" key="3">
    <source>
        <dbReference type="EMBL" id="KAK8744478.1"/>
    </source>
</evidence>